<dbReference type="PANTHER" id="PTHR19331:SF465">
    <property type="entry name" value="EGG PEPTIDE SPERACT RECEPTOR"/>
    <property type="match status" value="1"/>
</dbReference>
<keyword evidence="11" id="KW-1185">Reference proteome</keyword>
<dbReference type="GO" id="GO:0016020">
    <property type="term" value="C:membrane"/>
    <property type="evidence" value="ECO:0007669"/>
    <property type="project" value="InterPro"/>
</dbReference>
<dbReference type="SUPFAM" id="SSF56487">
    <property type="entry name" value="SRCR-like"/>
    <property type="match status" value="1"/>
</dbReference>
<dbReference type="InterPro" id="IPR036772">
    <property type="entry name" value="SRCR-like_dom_sf"/>
</dbReference>
<feature type="compositionally biased region" description="Polar residues" evidence="6">
    <location>
        <begin position="494"/>
        <end position="513"/>
    </location>
</feature>
<evidence type="ECO:0000256" key="4">
    <source>
        <dbReference type="ARBA" id="ARBA00023180"/>
    </source>
</evidence>
<keyword evidence="7" id="KW-1133">Transmembrane helix</keyword>
<keyword evidence="1 8" id="KW-0732">Signal</keyword>
<organism evidence="10 11">
    <name type="scientific">Onychostoma macrolepis</name>
    <dbReference type="NCBI Taxonomy" id="369639"/>
    <lineage>
        <taxon>Eukaryota</taxon>
        <taxon>Metazoa</taxon>
        <taxon>Chordata</taxon>
        <taxon>Craniata</taxon>
        <taxon>Vertebrata</taxon>
        <taxon>Euteleostomi</taxon>
        <taxon>Actinopterygii</taxon>
        <taxon>Neopterygii</taxon>
        <taxon>Teleostei</taxon>
        <taxon>Ostariophysi</taxon>
        <taxon>Cypriniformes</taxon>
        <taxon>Cyprinidae</taxon>
        <taxon>Acrossocheilinae</taxon>
        <taxon>Onychostoma</taxon>
    </lineage>
</organism>
<feature type="chain" id="PRO_5029532522" description="SRCR domain-containing protein" evidence="8">
    <location>
        <begin position="23"/>
        <end position="519"/>
    </location>
</feature>
<dbReference type="SMART" id="SM00202">
    <property type="entry name" value="SR"/>
    <property type="match status" value="1"/>
</dbReference>
<keyword evidence="7" id="KW-0812">Transmembrane</keyword>
<evidence type="ECO:0000256" key="8">
    <source>
        <dbReference type="SAM" id="SignalP"/>
    </source>
</evidence>
<name>A0A7J6CZG6_9TELE</name>
<evidence type="ECO:0000256" key="5">
    <source>
        <dbReference type="PROSITE-ProRule" id="PRU00196"/>
    </source>
</evidence>
<evidence type="ECO:0000256" key="3">
    <source>
        <dbReference type="ARBA" id="ARBA00023157"/>
    </source>
</evidence>
<dbReference type="EMBL" id="JAAMOB010000006">
    <property type="protein sequence ID" value="KAF4112344.1"/>
    <property type="molecule type" value="Genomic_DNA"/>
</dbReference>
<feature type="region of interest" description="Disordered" evidence="6">
    <location>
        <begin position="493"/>
        <end position="519"/>
    </location>
</feature>
<dbReference type="Proteomes" id="UP000579812">
    <property type="component" value="Unassembled WGS sequence"/>
</dbReference>
<keyword evidence="4" id="KW-0325">Glycoprotein</keyword>
<evidence type="ECO:0000259" key="9">
    <source>
        <dbReference type="PROSITE" id="PS50287"/>
    </source>
</evidence>
<feature type="signal peptide" evidence="8">
    <location>
        <begin position="1"/>
        <end position="22"/>
    </location>
</feature>
<keyword evidence="7" id="KW-0472">Membrane</keyword>
<dbReference type="InterPro" id="IPR001190">
    <property type="entry name" value="SRCR"/>
</dbReference>
<dbReference type="PROSITE" id="PS50287">
    <property type="entry name" value="SRCR_2"/>
    <property type="match status" value="1"/>
</dbReference>
<dbReference type="Pfam" id="PF00530">
    <property type="entry name" value="SRCR"/>
    <property type="match status" value="1"/>
</dbReference>
<evidence type="ECO:0000313" key="10">
    <source>
        <dbReference type="EMBL" id="KAF4112344.1"/>
    </source>
</evidence>
<protein>
    <recommendedName>
        <fullName evidence="9">SRCR domain-containing protein</fullName>
    </recommendedName>
</protein>
<feature type="transmembrane region" description="Helical" evidence="7">
    <location>
        <begin position="461"/>
        <end position="482"/>
    </location>
</feature>
<evidence type="ECO:0000256" key="1">
    <source>
        <dbReference type="ARBA" id="ARBA00022729"/>
    </source>
</evidence>
<dbReference type="OrthoDB" id="8719906at2759"/>
<feature type="domain" description="SRCR" evidence="9">
    <location>
        <begin position="243"/>
        <end position="350"/>
    </location>
</feature>
<sequence>MILPNIGALAVFWIMCVRNTASQAYAPAPSFSYRFRINESNIELNSIVEFACGTTWNAPYPITVSVGKLESPSQTPETTEAWVTSEVIRRSDIIYFTIPVTAKYEGKIVCWYKSTRTDSKNPYSELSSPITLVVSALSHPKVTVHPNLFRKGENYTVQCDSAYNLATNFTLSLYYHILPVTPGTNWTFAGSLFLTNYTSIVLRQTNVVVPIEFACSMEMLYNGKVLHSSLSKSEQAIPEELPVRLWEQERGESCLGYLDVTLKGKWEPVCQREVDTEADSSATAATAEVACRELGCGHVLKWERLLDARRLFTQTVGGIRCIGKEKKIKDCPVEQIEDCKQRGMLYIVCSDALPRPKLSVDMYGPVSELYVKDKENVKISCSIDSAYLKSKDYGYLEFRRDGAYLSQSYSKPGNPESFTQYAPVPQGEYECVFQLTSSKMKPKSQPSNSVFIYIYNPPDPVPIIAGVLTTAVGLAILVYICIYRTTAEEVQPNEFPQTSSENPYNNASYSPQQLEAKET</sequence>
<evidence type="ECO:0000256" key="6">
    <source>
        <dbReference type="SAM" id="MobiDB-lite"/>
    </source>
</evidence>
<comment type="caution">
    <text evidence="10">The sequence shown here is derived from an EMBL/GenBank/DDBJ whole genome shotgun (WGS) entry which is preliminary data.</text>
</comment>
<keyword evidence="3 5" id="KW-1015">Disulfide bond</keyword>
<dbReference type="Gene3D" id="3.10.250.10">
    <property type="entry name" value="SRCR-like domain"/>
    <property type="match status" value="1"/>
</dbReference>
<accession>A0A7J6CZG6</accession>
<reference evidence="10 11" key="1">
    <citation type="submission" date="2020-04" db="EMBL/GenBank/DDBJ databases">
        <title>Chromosome-level genome assembly of a cyprinid fish Onychostoma macrolepis by integration of Nanopore Sequencing, Bionano and Hi-C technology.</title>
        <authorList>
            <person name="Wang D."/>
        </authorList>
    </citation>
    <scope>NUCLEOTIDE SEQUENCE [LARGE SCALE GENOMIC DNA]</scope>
    <source>
        <strain evidence="10">SWU-2019</strain>
        <tissue evidence="10">Muscle</tissue>
    </source>
</reference>
<gene>
    <name evidence="10" type="ORF">G5714_007139</name>
</gene>
<evidence type="ECO:0000256" key="2">
    <source>
        <dbReference type="ARBA" id="ARBA00022737"/>
    </source>
</evidence>
<feature type="disulfide bond" evidence="5">
    <location>
        <begin position="321"/>
        <end position="331"/>
    </location>
</feature>
<keyword evidence="2" id="KW-0677">Repeat</keyword>
<evidence type="ECO:0000256" key="7">
    <source>
        <dbReference type="SAM" id="Phobius"/>
    </source>
</evidence>
<dbReference type="AlphaFoldDB" id="A0A7J6CZG6"/>
<comment type="caution">
    <text evidence="5">Lacks conserved residue(s) required for the propagation of feature annotation.</text>
</comment>
<proteinExistence type="predicted"/>
<evidence type="ECO:0000313" key="11">
    <source>
        <dbReference type="Proteomes" id="UP000579812"/>
    </source>
</evidence>
<dbReference type="PANTHER" id="PTHR19331">
    <property type="entry name" value="SCAVENGER RECEPTOR DOMAIN-CONTAINING"/>
    <property type="match status" value="1"/>
</dbReference>